<protein>
    <submittedName>
        <fullName evidence="1">Uncharacterized protein</fullName>
    </submittedName>
</protein>
<comment type="caution">
    <text evidence="1">The sequence shown here is derived from an EMBL/GenBank/DDBJ whole genome shotgun (WGS) entry which is preliminary data.</text>
</comment>
<feature type="non-terminal residue" evidence="1">
    <location>
        <position position="1"/>
    </location>
</feature>
<evidence type="ECO:0000313" key="1">
    <source>
        <dbReference type="EMBL" id="OTF70656.1"/>
    </source>
</evidence>
<proteinExistence type="predicted"/>
<keyword evidence="2" id="KW-1185">Reference proteome</keyword>
<gene>
    <name evidence="1" type="ORF">BLA29_013000</name>
</gene>
<name>A0A1Y3AT66_EURMA</name>
<dbReference type="OrthoDB" id="6435570at2759"/>
<dbReference type="Proteomes" id="UP000194236">
    <property type="component" value="Unassembled WGS sequence"/>
</dbReference>
<organism evidence="1 2">
    <name type="scientific">Euroglyphus maynei</name>
    <name type="common">Mayne's house dust mite</name>
    <dbReference type="NCBI Taxonomy" id="6958"/>
    <lineage>
        <taxon>Eukaryota</taxon>
        <taxon>Metazoa</taxon>
        <taxon>Ecdysozoa</taxon>
        <taxon>Arthropoda</taxon>
        <taxon>Chelicerata</taxon>
        <taxon>Arachnida</taxon>
        <taxon>Acari</taxon>
        <taxon>Acariformes</taxon>
        <taxon>Sarcoptiformes</taxon>
        <taxon>Astigmata</taxon>
        <taxon>Psoroptidia</taxon>
        <taxon>Analgoidea</taxon>
        <taxon>Pyroglyphidae</taxon>
        <taxon>Pyroglyphinae</taxon>
        <taxon>Euroglyphus</taxon>
    </lineage>
</organism>
<evidence type="ECO:0000313" key="2">
    <source>
        <dbReference type="Proteomes" id="UP000194236"/>
    </source>
</evidence>
<dbReference type="EMBL" id="MUJZ01064661">
    <property type="protein sequence ID" value="OTF70656.1"/>
    <property type="molecule type" value="Genomic_DNA"/>
</dbReference>
<accession>A0A1Y3AT66</accession>
<sequence>AFCCLENDLLDFLLAYISYYDSEYSCQIQIRTFDSTIVPAQFRLKLDDIGVETITMDPKLMNNPASDQNELVILNRSDQESLLRCIRPQALLQADNLMKSLSLICMYCIQF</sequence>
<dbReference type="AlphaFoldDB" id="A0A1Y3AT66"/>
<reference evidence="1 2" key="1">
    <citation type="submission" date="2017-03" db="EMBL/GenBank/DDBJ databases">
        <title>Genome Survey of Euroglyphus maynei.</title>
        <authorList>
            <person name="Arlian L.G."/>
            <person name="Morgan M.S."/>
            <person name="Rider S.D."/>
        </authorList>
    </citation>
    <scope>NUCLEOTIDE SEQUENCE [LARGE SCALE GENOMIC DNA]</scope>
    <source>
        <strain evidence="1">Arlian Lab</strain>
        <tissue evidence="1">Whole body</tissue>
    </source>
</reference>